<evidence type="ECO:0000313" key="1">
    <source>
        <dbReference type="EMBL" id="TKI08872.1"/>
    </source>
</evidence>
<protein>
    <submittedName>
        <fullName evidence="1">Uncharacterized protein</fullName>
    </submittedName>
</protein>
<keyword evidence="2" id="KW-1185">Reference proteome</keyword>
<gene>
    <name evidence="1" type="ORF">FCN80_02135</name>
</gene>
<proteinExistence type="predicted"/>
<reference evidence="1 2" key="1">
    <citation type="submission" date="2019-04" db="EMBL/GenBank/DDBJ databases">
        <authorList>
            <person name="Li M."/>
            <person name="Gao C."/>
        </authorList>
    </citation>
    <scope>NUCLEOTIDE SEQUENCE [LARGE SCALE GENOMIC DNA]</scope>
    <source>
        <strain evidence="1 2">BGMRC 2031</strain>
    </source>
</reference>
<comment type="caution">
    <text evidence="1">The sequence shown here is derived from an EMBL/GenBank/DDBJ whole genome shotgun (WGS) entry which is preliminary data.</text>
</comment>
<sequence>MTLKKETNISTNVIAMRGGSLMAVSVFRLDRTGVVRRRAIGLRHGSKAGVNRVLAGRLVFLLVNVTPHELSPARRNAQPQYRHLFKGDALWIKTK</sequence>
<accession>A0ABY2SWG9</accession>
<name>A0ABY2SWG9_9HYPH</name>
<evidence type="ECO:0000313" key="2">
    <source>
        <dbReference type="Proteomes" id="UP000305202"/>
    </source>
</evidence>
<dbReference type="EMBL" id="SZPQ01000001">
    <property type="protein sequence ID" value="TKI08872.1"/>
    <property type="molecule type" value="Genomic_DNA"/>
</dbReference>
<organism evidence="1 2">
    <name type="scientific">Martelella alba</name>
    <dbReference type="NCBI Taxonomy" id="2590451"/>
    <lineage>
        <taxon>Bacteria</taxon>
        <taxon>Pseudomonadati</taxon>
        <taxon>Pseudomonadota</taxon>
        <taxon>Alphaproteobacteria</taxon>
        <taxon>Hyphomicrobiales</taxon>
        <taxon>Aurantimonadaceae</taxon>
        <taxon>Martelella</taxon>
    </lineage>
</organism>
<dbReference type="Proteomes" id="UP000305202">
    <property type="component" value="Unassembled WGS sequence"/>
</dbReference>